<gene>
    <name evidence="2" type="primary">LOC130707275</name>
</gene>
<reference evidence="2" key="2">
    <citation type="submission" date="2025-08" db="UniProtKB">
        <authorList>
            <consortium name="RefSeq"/>
        </authorList>
    </citation>
    <scope>IDENTIFICATION</scope>
</reference>
<evidence type="ECO:0000313" key="2">
    <source>
        <dbReference type="RefSeq" id="XP_057397005.1"/>
    </source>
</evidence>
<dbReference type="GeneID" id="130707275"/>
<proteinExistence type="predicted"/>
<dbReference type="Proteomes" id="UP001652580">
    <property type="component" value="Chromosome 2"/>
</dbReference>
<keyword evidence="1" id="KW-1185">Reference proteome</keyword>
<dbReference type="RefSeq" id="XP_057397005.1">
    <property type="nucleotide sequence ID" value="XM_057541022.1"/>
</dbReference>
<name>A0ABM3T4I2_BALAC</name>
<accession>A0ABM3T4I2</accession>
<protein>
    <submittedName>
        <fullName evidence="2">Uncharacterized protein LOC130707275</fullName>
    </submittedName>
</protein>
<evidence type="ECO:0000313" key="1">
    <source>
        <dbReference type="Proteomes" id="UP001652580"/>
    </source>
</evidence>
<organism evidence="1 2">
    <name type="scientific">Balaenoptera acutorostrata</name>
    <name type="common">Common minke whale</name>
    <name type="synonym">Balaena rostrata</name>
    <dbReference type="NCBI Taxonomy" id="9767"/>
    <lineage>
        <taxon>Eukaryota</taxon>
        <taxon>Metazoa</taxon>
        <taxon>Chordata</taxon>
        <taxon>Craniata</taxon>
        <taxon>Vertebrata</taxon>
        <taxon>Euteleostomi</taxon>
        <taxon>Mammalia</taxon>
        <taxon>Eutheria</taxon>
        <taxon>Laurasiatheria</taxon>
        <taxon>Artiodactyla</taxon>
        <taxon>Whippomorpha</taxon>
        <taxon>Cetacea</taxon>
        <taxon>Mysticeti</taxon>
        <taxon>Balaenopteridae</taxon>
        <taxon>Balaenoptera</taxon>
    </lineage>
</organism>
<reference evidence="1" key="1">
    <citation type="submission" date="2025-05" db="UniProtKB">
        <authorList>
            <consortium name="RefSeq"/>
        </authorList>
    </citation>
    <scope>NUCLEOTIDE SEQUENCE [LARGE SCALE GENOMIC DNA]</scope>
</reference>
<sequence length="239" mass="26207">MFLPAEVPANSQPQPPDMLINIWRSVSVFCNCRKLPSPFRAGSKCTPRCAGLSCGRPGSAPPPRLHLRAAEMKPPGASPCRPQPGFLPLYVQRRGNSFLDTAVTETAPRPFPLSWCWESGKLGSEADPGATCRPTLLSDGGVKAPSCFAIHWPPQDSSQRRKCTKHQGSGFTELLPCTRQCVVARTLAVTQDGNRRSYLSPYNDVTQRQQTPCHPEILLHFPGCFANSDAIGQRRRKSV</sequence>